<organism evidence="1">
    <name type="scientific">marine sediment metagenome</name>
    <dbReference type="NCBI Taxonomy" id="412755"/>
    <lineage>
        <taxon>unclassified sequences</taxon>
        <taxon>metagenomes</taxon>
        <taxon>ecological metagenomes</taxon>
    </lineage>
</organism>
<dbReference type="AlphaFoldDB" id="A0A0F9K2K9"/>
<dbReference type="EMBL" id="LAZR01014692">
    <property type="protein sequence ID" value="KKM16363.1"/>
    <property type="molecule type" value="Genomic_DNA"/>
</dbReference>
<reference evidence="1" key="1">
    <citation type="journal article" date="2015" name="Nature">
        <title>Complex archaea that bridge the gap between prokaryotes and eukaryotes.</title>
        <authorList>
            <person name="Spang A."/>
            <person name="Saw J.H."/>
            <person name="Jorgensen S.L."/>
            <person name="Zaremba-Niedzwiedzka K."/>
            <person name="Martijn J."/>
            <person name="Lind A.E."/>
            <person name="van Eijk R."/>
            <person name="Schleper C."/>
            <person name="Guy L."/>
            <person name="Ettema T.J."/>
        </authorList>
    </citation>
    <scope>NUCLEOTIDE SEQUENCE</scope>
</reference>
<accession>A0A0F9K2K9</accession>
<gene>
    <name evidence="1" type="ORF">LCGC14_1686590</name>
</gene>
<comment type="caution">
    <text evidence="1">The sequence shown here is derived from an EMBL/GenBank/DDBJ whole genome shotgun (WGS) entry which is preliminary data.</text>
</comment>
<proteinExistence type="predicted"/>
<name>A0A0F9K2K9_9ZZZZ</name>
<evidence type="ECO:0000313" key="1">
    <source>
        <dbReference type="EMBL" id="KKM16363.1"/>
    </source>
</evidence>
<protein>
    <submittedName>
        <fullName evidence="1">Uncharacterized protein</fullName>
    </submittedName>
</protein>
<sequence length="56" mass="6735">MTIANDIYELRAQERRRKALKKRKWKEGNQSPSDIKEKYRLNKDAVSTVSLERWAK</sequence>